<dbReference type="InterPro" id="IPR001466">
    <property type="entry name" value="Beta-lactam-related"/>
</dbReference>
<proteinExistence type="predicted"/>
<dbReference type="RefSeq" id="WP_175175018.1">
    <property type="nucleotide sequence ID" value="NZ_CADIJX010000003.1"/>
</dbReference>
<keyword evidence="3" id="KW-1185">Reference proteome</keyword>
<accession>A0A6S6Z3H4</accession>
<dbReference type="InterPro" id="IPR012338">
    <property type="entry name" value="Beta-lactam/transpept-like"/>
</dbReference>
<evidence type="ECO:0000313" key="3">
    <source>
        <dbReference type="Proteomes" id="UP000494108"/>
    </source>
</evidence>
<dbReference type="EC" id="3.5.1.46" evidence="2"/>
<dbReference type="SUPFAM" id="SSF56601">
    <property type="entry name" value="beta-lactamase/transpeptidase-like"/>
    <property type="match status" value="1"/>
</dbReference>
<organism evidence="2 3">
    <name type="scientific">Achromobacter pestifer</name>
    <dbReference type="NCBI Taxonomy" id="1353889"/>
    <lineage>
        <taxon>Bacteria</taxon>
        <taxon>Pseudomonadati</taxon>
        <taxon>Pseudomonadota</taxon>
        <taxon>Betaproteobacteria</taxon>
        <taxon>Burkholderiales</taxon>
        <taxon>Alcaligenaceae</taxon>
        <taxon>Achromobacter</taxon>
    </lineage>
</organism>
<dbReference type="EMBL" id="CADIJX010000003">
    <property type="protein sequence ID" value="CAB3649289.1"/>
    <property type="molecule type" value="Genomic_DNA"/>
</dbReference>
<gene>
    <name evidence="2" type="primary">nylB</name>
    <name evidence="2" type="ORF">LMG3431_02729</name>
</gene>
<sequence>MTDLSSLPISPAIAQPAVHLPRSEDFLLWPPCLQSYGYRIVDQLFATRTVARGANVRELPRGPALRVQYLSDGVNRELPEFMDRNNVAGLLVMRQGQVVLERYGLGLQPHDRWSTMSTIKSITALLVGAALQDGAIRSIDDPVTHYLPAMQGCAYEQVTVRHLMTMSSGMEWTEDYTDKLSDVNRYSKSLADKVPGGVLALLRACRRLHAPGTVWHYNTGDTYLLGALISAATGSTLADYLSRKIWQPYGMEFDAFYTLESENGQEIGGSRAGMTLRDLGRLAQFVLDDGVIDGQRVLPEGWIDQASSVAHGVPESFHSASRQALGLTAYGYSWWLREDGAMMAMGHSGQRIYIDRQRALAVVQLAAYPEPRYVSANEPDRDAELNGLIAAIRDAA</sequence>
<keyword evidence="2" id="KW-0378">Hydrolase</keyword>
<dbReference type="Gene3D" id="3.40.710.10">
    <property type="entry name" value="DD-peptidase/beta-lactamase superfamily"/>
    <property type="match status" value="1"/>
</dbReference>
<protein>
    <submittedName>
        <fullName evidence="2">6-aminohexanoate-dimer hydrolase</fullName>
        <ecNumber evidence="2">3.5.1.46</ecNumber>
    </submittedName>
</protein>
<dbReference type="PANTHER" id="PTHR43283:SF14">
    <property type="entry name" value="BLL8153 PROTEIN"/>
    <property type="match status" value="1"/>
</dbReference>
<dbReference type="InterPro" id="IPR050789">
    <property type="entry name" value="Diverse_Enzym_Activities"/>
</dbReference>
<evidence type="ECO:0000259" key="1">
    <source>
        <dbReference type="Pfam" id="PF00144"/>
    </source>
</evidence>
<name>A0A6S6Z3H4_9BURK</name>
<dbReference type="PANTHER" id="PTHR43283">
    <property type="entry name" value="BETA-LACTAMASE-RELATED"/>
    <property type="match status" value="1"/>
</dbReference>
<reference evidence="2 3" key="1">
    <citation type="submission" date="2020-04" db="EMBL/GenBank/DDBJ databases">
        <authorList>
            <person name="De Canck E."/>
        </authorList>
    </citation>
    <scope>NUCLEOTIDE SEQUENCE [LARGE SCALE GENOMIC DNA]</scope>
    <source>
        <strain evidence="2 3">LMG 3431</strain>
    </source>
</reference>
<dbReference type="AlphaFoldDB" id="A0A6S6Z3H4"/>
<dbReference type="Pfam" id="PF00144">
    <property type="entry name" value="Beta-lactamase"/>
    <property type="match status" value="1"/>
</dbReference>
<evidence type="ECO:0000313" key="2">
    <source>
        <dbReference type="EMBL" id="CAB3649289.1"/>
    </source>
</evidence>
<dbReference type="GO" id="GO:0019875">
    <property type="term" value="F:6-aminohexanoate-dimer hydrolase activity"/>
    <property type="evidence" value="ECO:0007669"/>
    <property type="project" value="UniProtKB-EC"/>
</dbReference>
<feature type="domain" description="Beta-lactamase-related" evidence="1">
    <location>
        <begin position="78"/>
        <end position="371"/>
    </location>
</feature>
<dbReference type="Proteomes" id="UP000494108">
    <property type="component" value="Unassembled WGS sequence"/>
</dbReference>